<proteinExistence type="predicted"/>
<feature type="compositionally biased region" description="Pro residues" evidence="1">
    <location>
        <begin position="214"/>
        <end position="225"/>
    </location>
</feature>
<evidence type="ECO:0000313" key="3">
    <source>
        <dbReference type="EMBL" id="MDO9709046.1"/>
    </source>
</evidence>
<evidence type="ECO:0000256" key="2">
    <source>
        <dbReference type="SAM" id="Phobius"/>
    </source>
</evidence>
<feature type="transmembrane region" description="Helical" evidence="2">
    <location>
        <begin position="168"/>
        <end position="186"/>
    </location>
</feature>
<dbReference type="RefSeq" id="WP_305103910.1">
    <property type="nucleotide sequence ID" value="NZ_JAUTWS010000009.1"/>
</dbReference>
<keyword evidence="2" id="KW-1133">Transmembrane helix</keyword>
<protein>
    <submittedName>
        <fullName evidence="3">Uncharacterized protein</fullName>
    </submittedName>
</protein>
<feature type="region of interest" description="Disordered" evidence="1">
    <location>
        <begin position="193"/>
        <end position="246"/>
    </location>
</feature>
<sequence>MCFGLWLWKHRNANDDTRLLYAAADRLGPTWPMLSGEQADYEAMLGAATPQADLPAALQALRNAWPLYEASPRTENPLASARGRSLMDYIFDVRSWLGGLCVLLFLFVYLNFNTSLLTDLSNPAVSRGVITFLVAIATVGIAVIVVVNSLLGTGSKEDMAERFRQGKDVLTVLIGVLGTIVGFYFAQTPATPGGAAPAASQQASGAARGASAPAPAPPQPRPGEGPPGVGGAPPAPDQPGTAPARP</sequence>
<name>A0ABT9DYQ9_9PROT</name>
<organism evidence="3 4">
    <name type="scientific">Paracraurococcus lichenis</name>
    <dbReference type="NCBI Taxonomy" id="3064888"/>
    <lineage>
        <taxon>Bacteria</taxon>
        <taxon>Pseudomonadati</taxon>
        <taxon>Pseudomonadota</taxon>
        <taxon>Alphaproteobacteria</taxon>
        <taxon>Acetobacterales</taxon>
        <taxon>Roseomonadaceae</taxon>
        <taxon>Paracraurococcus</taxon>
    </lineage>
</organism>
<accession>A0ABT9DYQ9</accession>
<dbReference type="Proteomes" id="UP001243009">
    <property type="component" value="Unassembled WGS sequence"/>
</dbReference>
<dbReference type="EMBL" id="JAUTWS010000009">
    <property type="protein sequence ID" value="MDO9709046.1"/>
    <property type="molecule type" value="Genomic_DNA"/>
</dbReference>
<reference evidence="3 4" key="1">
    <citation type="submission" date="2023-08" db="EMBL/GenBank/DDBJ databases">
        <title>The draft genome sequence of Paracraurococcus sp. LOR1-02.</title>
        <authorList>
            <person name="Kingkaew E."/>
            <person name="Tanasupawat S."/>
        </authorList>
    </citation>
    <scope>NUCLEOTIDE SEQUENCE [LARGE SCALE GENOMIC DNA]</scope>
    <source>
        <strain evidence="3 4">LOR1-02</strain>
    </source>
</reference>
<feature type="transmembrane region" description="Helical" evidence="2">
    <location>
        <begin position="124"/>
        <end position="147"/>
    </location>
</feature>
<evidence type="ECO:0000313" key="4">
    <source>
        <dbReference type="Proteomes" id="UP001243009"/>
    </source>
</evidence>
<comment type="caution">
    <text evidence="3">The sequence shown here is derived from an EMBL/GenBank/DDBJ whole genome shotgun (WGS) entry which is preliminary data.</text>
</comment>
<feature type="compositionally biased region" description="Low complexity" evidence="1">
    <location>
        <begin position="193"/>
        <end position="213"/>
    </location>
</feature>
<gene>
    <name evidence="3" type="ORF">Q7A36_11890</name>
</gene>
<keyword evidence="2" id="KW-0812">Transmembrane</keyword>
<keyword evidence="2" id="KW-0472">Membrane</keyword>
<evidence type="ECO:0000256" key="1">
    <source>
        <dbReference type="SAM" id="MobiDB-lite"/>
    </source>
</evidence>
<keyword evidence="4" id="KW-1185">Reference proteome</keyword>
<feature type="transmembrane region" description="Helical" evidence="2">
    <location>
        <begin position="93"/>
        <end position="112"/>
    </location>
</feature>